<name>A0A8J2ZX31_9BACL</name>
<dbReference type="SUPFAM" id="SSF53901">
    <property type="entry name" value="Thiolase-like"/>
    <property type="match status" value="1"/>
</dbReference>
<dbReference type="CDD" id="cd00830">
    <property type="entry name" value="KAS_III"/>
    <property type="match status" value="1"/>
</dbReference>
<dbReference type="GO" id="GO:0044550">
    <property type="term" value="P:secondary metabolite biosynthetic process"/>
    <property type="evidence" value="ECO:0007669"/>
    <property type="project" value="TreeGrafter"/>
</dbReference>
<dbReference type="EMBL" id="BMFV01000022">
    <property type="protein sequence ID" value="GGH84635.1"/>
    <property type="molecule type" value="Genomic_DNA"/>
</dbReference>
<dbReference type="InterPro" id="IPR016039">
    <property type="entry name" value="Thiolase-like"/>
</dbReference>
<dbReference type="Gene3D" id="3.40.47.10">
    <property type="match status" value="1"/>
</dbReference>
<evidence type="ECO:0000256" key="2">
    <source>
        <dbReference type="ARBA" id="ARBA00023315"/>
    </source>
</evidence>
<dbReference type="AlphaFoldDB" id="A0A8J2ZX31"/>
<keyword evidence="2" id="KW-0012">Acyltransferase</keyword>
<dbReference type="Proteomes" id="UP000656813">
    <property type="component" value="Unassembled WGS sequence"/>
</dbReference>
<feature type="domain" description="Beta-ketoacyl-[acyl-carrier-protein] synthase III N-terminal" evidence="4">
    <location>
        <begin position="113"/>
        <end position="191"/>
    </location>
</feature>
<dbReference type="InterPro" id="IPR013747">
    <property type="entry name" value="ACP_syn_III_C"/>
</dbReference>
<reference evidence="5" key="2">
    <citation type="submission" date="2020-09" db="EMBL/GenBank/DDBJ databases">
        <authorList>
            <person name="Sun Q."/>
            <person name="Zhou Y."/>
        </authorList>
    </citation>
    <scope>NUCLEOTIDE SEQUENCE</scope>
    <source>
        <strain evidence="5">CGMCC 1.12777</strain>
    </source>
</reference>
<dbReference type="GO" id="GO:0004315">
    <property type="term" value="F:3-oxoacyl-[acyl-carrier-protein] synthase activity"/>
    <property type="evidence" value="ECO:0007669"/>
    <property type="project" value="InterPro"/>
</dbReference>
<keyword evidence="1" id="KW-0808">Transferase</keyword>
<comment type="caution">
    <text evidence="5">The sequence shown here is derived from an EMBL/GenBank/DDBJ whole genome shotgun (WGS) entry which is preliminary data.</text>
</comment>
<evidence type="ECO:0000313" key="5">
    <source>
        <dbReference type="EMBL" id="GGH84635.1"/>
    </source>
</evidence>
<feature type="domain" description="Beta-ketoacyl-[acyl-carrier-protein] synthase III C-terminal" evidence="3">
    <location>
        <begin position="238"/>
        <end position="326"/>
    </location>
</feature>
<evidence type="ECO:0000256" key="1">
    <source>
        <dbReference type="ARBA" id="ARBA00022679"/>
    </source>
</evidence>
<proteinExistence type="predicted"/>
<accession>A0A8J2ZX31</accession>
<keyword evidence="6" id="KW-1185">Reference proteome</keyword>
<dbReference type="InterPro" id="IPR013751">
    <property type="entry name" value="ACP_syn_III_N"/>
</dbReference>
<dbReference type="PANTHER" id="PTHR34069">
    <property type="entry name" value="3-OXOACYL-[ACYL-CARRIER-PROTEIN] SYNTHASE 3"/>
    <property type="match status" value="1"/>
</dbReference>
<dbReference type="Pfam" id="PF08545">
    <property type="entry name" value="ACP_syn_III"/>
    <property type="match status" value="1"/>
</dbReference>
<evidence type="ECO:0000313" key="6">
    <source>
        <dbReference type="Proteomes" id="UP000656813"/>
    </source>
</evidence>
<evidence type="ECO:0000259" key="4">
    <source>
        <dbReference type="Pfam" id="PF08545"/>
    </source>
</evidence>
<dbReference type="PANTHER" id="PTHR34069:SF2">
    <property type="entry name" value="BETA-KETOACYL-[ACYL-CARRIER-PROTEIN] SYNTHASE III"/>
    <property type="match status" value="1"/>
</dbReference>
<protein>
    <submittedName>
        <fullName evidence="5">3-oxoacyl-ACP synthase</fullName>
    </submittedName>
</protein>
<dbReference type="GO" id="GO:0006633">
    <property type="term" value="P:fatty acid biosynthetic process"/>
    <property type="evidence" value="ECO:0007669"/>
    <property type="project" value="InterPro"/>
</dbReference>
<sequence length="327" mass="37075">MEHIKIRDIAIYHPETIRDNEFYLQHFKKQGRDITKFLDKVLGRKQRFVIENNEENSLTMAVESSKRVLEKAQLTGKDLDLIVFSSQTPEYLATTNALQLHRALQASTKTITMDSNANCAGMTLAIDQAARYMLSNPRINTVLIVGSDYNTLMSNPEEEITYANFGDASCAVILEKTDEDTGFIDSIYFTDSSTYDKTYFPRHGLSKMFNHENKGIQWLPFDGDIALPPAYEMIETLLKRNNKGTEDIGAFCLSQFSISNIERIQEHFSIADEKIMYIGDRFGYTGTSSPFIALHEGIEAGRIKRGDTVLFWTIGGGYQMVAMLLTY</sequence>
<evidence type="ECO:0000259" key="3">
    <source>
        <dbReference type="Pfam" id="PF08541"/>
    </source>
</evidence>
<dbReference type="Pfam" id="PF08541">
    <property type="entry name" value="ACP_syn_III_C"/>
    <property type="match status" value="1"/>
</dbReference>
<organism evidence="5 6">
    <name type="scientific">Pullulanibacillus pueri</name>
    <dbReference type="NCBI Taxonomy" id="1437324"/>
    <lineage>
        <taxon>Bacteria</taxon>
        <taxon>Bacillati</taxon>
        <taxon>Bacillota</taxon>
        <taxon>Bacilli</taxon>
        <taxon>Bacillales</taxon>
        <taxon>Sporolactobacillaceae</taxon>
        <taxon>Pullulanibacillus</taxon>
    </lineage>
</organism>
<dbReference type="RefSeq" id="WP_188498016.1">
    <property type="nucleotide sequence ID" value="NZ_BMFV01000022.1"/>
</dbReference>
<gene>
    <name evidence="5" type="ORF">GCM10007096_28170</name>
</gene>
<reference evidence="5" key="1">
    <citation type="journal article" date="2014" name="Int. J. Syst. Evol. Microbiol.">
        <title>Complete genome sequence of Corynebacterium casei LMG S-19264T (=DSM 44701T), isolated from a smear-ripened cheese.</title>
        <authorList>
            <consortium name="US DOE Joint Genome Institute (JGI-PGF)"/>
            <person name="Walter F."/>
            <person name="Albersmeier A."/>
            <person name="Kalinowski J."/>
            <person name="Ruckert C."/>
        </authorList>
    </citation>
    <scope>NUCLEOTIDE SEQUENCE</scope>
    <source>
        <strain evidence="5">CGMCC 1.12777</strain>
    </source>
</reference>